<gene>
    <name evidence="2" type="primary">HaV53_ORF245</name>
</gene>
<dbReference type="Proteomes" id="UP000232488">
    <property type="component" value="Segment"/>
</dbReference>
<dbReference type="KEGG" id="vg:37618626"/>
<proteinExistence type="predicted"/>
<dbReference type="GeneID" id="37618626"/>
<reference evidence="2 3" key="1">
    <citation type="submission" date="2016-03" db="EMBL/GenBank/DDBJ databases">
        <title>Genome sequences of a Phycodnavirus, Heterosigma akashiwo virus strain 53.</title>
        <authorList>
            <person name="Ueki S."/>
            <person name="Ogura Y."/>
            <person name="Hayashi T."/>
        </authorList>
    </citation>
    <scope>NUCLEOTIDE SEQUENCE [LARGE SCALE GENOMIC DNA]</scope>
    <source>
        <strain evidence="2">HaV53</strain>
    </source>
</reference>
<name>A0A1C9C5L7_HAV01</name>
<evidence type="ECO:0000256" key="1">
    <source>
        <dbReference type="SAM" id="Coils"/>
    </source>
</evidence>
<feature type="coiled-coil region" evidence="1">
    <location>
        <begin position="23"/>
        <end position="57"/>
    </location>
</feature>
<evidence type="ECO:0000313" key="3">
    <source>
        <dbReference type="Proteomes" id="UP000232488"/>
    </source>
</evidence>
<keyword evidence="3" id="KW-1185">Reference proteome</keyword>
<organismHost>
    <name type="scientific">Heterosigma akashiwo</name>
    <name type="common">Chromophytic alga</name>
    <name type="synonym">Heterosigma carterae</name>
    <dbReference type="NCBI Taxonomy" id="2829"/>
</organismHost>
<dbReference type="EMBL" id="KX008963">
    <property type="protein sequence ID" value="AOM63576.1"/>
    <property type="molecule type" value="Genomic_DNA"/>
</dbReference>
<keyword evidence="1" id="KW-0175">Coiled coil</keyword>
<organism evidence="2 3">
    <name type="scientific">Heterosigma akashiwo virus 01</name>
    <name type="common">HaV01</name>
    <dbReference type="NCBI Taxonomy" id="97195"/>
    <lineage>
        <taxon>Viruses</taxon>
        <taxon>Varidnaviria</taxon>
        <taxon>Bamfordvirae</taxon>
        <taxon>Nucleocytoviricota</taxon>
        <taxon>Megaviricetes</taxon>
        <taxon>Algavirales</taxon>
        <taxon>Phycodnaviridae</taxon>
        <taxon>Raphidovirus</taxon>
        <taxon>Raphidovirus japonicum</taxon>
    </lineage>
</organism>
<evidence type="ECO:0000313" key="2">
    <source>
        <dbReference type="EMBL" id="AOM63576.1"/>
    </source>
</evidence>
<accession>A0A1C9C5L7</accession>
<protein>
    <submittedName>
        <fullName evidence="2">Uncharacterized protein</fullName>
    </submittedName>
</protein>
<dbReference type="RefSeq" id="YP_009507642.1">
    <property type="nucleotide sequence ID" value="NC_038553.1"/>
</dbReference>
<sequence>MTCVDVVCFKECSCSPNFISKHFKRQEIKFKYIESEIERLNNNNINLNKELEKLKLQEANIILNINNITAKNEDVLQTISQNIQIDKMKIRLLDFYNNQKSMFSKSYFKLNFNEFKDLCSKFQKETFLSDSDSRIIAIIIEKWYKSS</sequence>